<feature type="compositionally biased region" description="Basic and acidic residues" evidence="6">
    <location>
        <begin position="165"/>
        <end position="175"/>
    </location>
</feature>
<dbReference type="AlphaFoldDB" id="A0A2B7Z0L4"/>
<keyword evidence="5 7" id="KW-0472">Membrane</keyword>
<evidence type="ECO:0000313" key="9">
    <source>
        <dbReference type="Proteomes" id="UP000224634"/>
    </source>
</evidence>
<dbReference type="PANTHER" id="PTHR21659:SF57">
    <property type="entry name" value="PLASMA MEMBRANE PROTEOLIPID 31"/>
    <property type="match status" value="1"/>
</dbReference>
<keyword evidence="3 7" id="KW-0812">Transmembrane</keyword>
<dbReference type="InterPro" id="IPR000612">
    <property type="entry name" value="PMP3"/>
</dbReference>
<accession>A0A2B7Z0L4</accession>
<dbReference type="GO" id="GO:0016020">
    <property type="term" value="C:membrane"/>
    <property type="evidence" value="ECO:0007669"/>
    <property type="project" value="UniProtKB-SubCell"/>
</dbReference>
<dbReference type="Pfam" id="PF01679">
    <property type="entry name" value="Pmp3"/>
    <property type="match status" value="1"/>
</dbReference>
<evidence type="ECO:0000313" key="8">
    <source>
        <dbReference type="EMBL" id="PGH26861.1"/>
    </source>
</evidence>
<evidence type="ECO:0000256" key="4">
    <source>
        <dbReference type="ARBA" id="ARBA00022989"/>
    </source>
</evidence>
<gene>
    <name evidence="8" type="ORF">AJ80_01443</name>
</gene>
<feature type="transmembrane region" description="Helical" evidence="7">
    <location>
        <begin position="31"/>
        <end position="53"/>
    </location>
</feature>
<keyword evidence="4 7" id="KW-1133">Transmembrane helix</keyword>
<comment type="caution">
    <text evidence="8">The sequence shown here is derived from an EMBL/GenBank/DDBJ whole genome shotgun (WGS) entry which is preliminary data.</text>
</comment>
<dbReference type="OrthoDB" id="2802411at2759"/>
<evidence type="ECO:0000256" key="3">
    <source>
        <dbReference type="ARBA" id="ARBA00022692"/>
    </source>
</evidence>
<evidence type="ECO:0000256" key="1">
    <source>
        <dbReference type="ARBA" id="ARBA00004370"/>
    </source>
</evidence>
<comment type="similarity">
    <text evidence="2">Belongs to the UPF0057 (PMP3) family.</text>
</comment>
<feature type="transmembrane region" description="Helical" evidence="7">
    <location>
        <begin position="6"/>
        <end position="24"/>
    </location>
</feature>
<dbReference type="Proteomes" id="UP000224634">
    <property type="component" value="Unassembled WGS sequence"/>
</dbReference>
<dbReference type="PANTHER" id="PTHR21659">
    <property type="entry name" value="HYDROPHOBIC PROTEIN RCI2 LOW TEMPERATURE AND SALT RESPONSIVE PROTEIN LTI6 -RELATED"/>
    <property type="match status" value="1"/>
</dbReference>
<evidence type="ECO:0000256" key="7">
    <source>
        <dbReference type="SAM" id="Phobius"/>
    </source>
</evidence>
<feature type="compositionally biased region" description="Polar residues" evidence="6">
    <location>
        <begin position="137"/>
        <end position="152"/>
    </location>
</feature>
<organism evidence="8 9">
    <name type="scientific">Polytolypa hystricis (strain UAMH7299)</name>
    <dbReference type="NCBI Taxonomy" id="1447883"/>
    <lineage>
        <taxon>Eukaryota</taxon>
        <taxon>Fungi</taxon>
        <taxon>Dikarya</taxon>
        <taxon>Ascomycota</taxon>
        <taxon>Pezizomycotina</taxon>
        <taxon>Eurotiomycetes</taxon>
        <taxon>Eurotiomycetidae</taxon>
        <taxon>Onygenales</taxon>
        <taxon>Onygenales incertae sedis</taxon>
        <taxon>Polytolypa</taxon>
    </lineage>
</organism>
<comment type="subcellular location">
    <subcellularLocation>
        <location evidence="1">Membrane</location>
    </subcellularLocation>
</comment>
<dbReference type="PROSITE" id="PS01309">
    <property type="entry name" value="UPF0057"/>
    <property type="match status" value="1"/>
</dbReference>
<dbReference type="STRING" id="1447883.A0A2B7Z0L4"/>
<reference evidence="8 9" key="1">
    <citation type="submission" date="2017-10" db="EMBL/GenBank/DDBJ databases">
        <title>Comparative genomics in systemic dimorphic fungi from Ajellomycetaceae.</title>
        <authorList>
            <person name="Munoz J.F."/>
            <person name="Mcewen J.G."/>
            <person name="Clay O.K."/>
            <person name="Cuomo C.A."/>
        </authorList>
    </citation>
    <scope>NUCLEOTIDE SEQUENCE [LARGE SCALE GENOMIC DNA]</scope>
    <source>
        <strain evidence="8 9">UAMH7299</strain>
    </source>
</reference>
<feature type="compositionally biased region" description="Low complexity" evidence="6">
    <location>
        <begin position="124"/>
        <end position="136"/>
    </location>
</feature>
<feature type="region of interest" description="Disordered" evidence="6">
    <location>
        <begin position="67"/>
        <end position="175"/>
    </location>
</feature>
<proteinExistence type="inferred from homology"/>
<evidence type="ECO:0000256" key="5">
    <source>
        <dbReference type="ARBA" id="ARBA00023136"/>
    </source>
</evidence>
<sequence>MCTPDVFLAILAVLFPPVAVWIKVGVCTADSLINIALCCLGYVPGLLHAWYIILKYPEHDDEYPEGYQPIVGSRRRDPEGGRVTYYYVAHQPPSADQSPQHRSYGTNASPGPQQSPHVDQATRPAPKSQSPQPSQQDHPTNSAGEGSSTNRAGESRAPPTYAEAVKGDHKIQTRD</sequence>
<evidence type="ECO:0000256" key="2">
    <source>
        <dbReference type="ARBA" id="ARBA00009530"/>
    </source>
</evidence>
<evidence type="ECO:0000256" key="6">
    <source>
        <dbReference type="SAM" id="MobiDB-lite"/>
    </source>
</evidence>
<dbReference type="EMBL" id="PDNA01000012">
    <property type="protein sequence ID" value="PGH26861.1"/>
    <property type="molecule type" value="Genomic_DNA"/>
</dbReference>
<feature type="compositionally biased region" description="Polar residues" evidence="6">
    <location>
        <begin position="94"/>
        <end position="117"/>
    </location>
</feature>
<protein>
    <recommendedName>
        <fullName evidence="10">Stress response RCI peptide</fullName>
    </recommendedName>
</protein>
<keyword evidence="9" id="KW-1185">Reference proteome</keyword>
<evidence type="ECO:0008006" key="10">
    <source>
        <dbReference type="Google" id="ProtNLM"/>
    </source>
</evidence>
<name>A0A2B7Z0L4_POLH7</name>